<organism evidence="4 5">
    <name type="scientific">Owenia fusiformis</name>
    <name type="common">Polychaete worm</name>
    <dbReference type="NCBI Taxonomy" id="6347"/>
    <lineage>
        <taxon>Eukaryota</taxon>
        <taxon>Metazoa</taxon>
        <taxon>Spiralia</taxon>
        <taxon>Lophotrochozoa</taxon>
        <taxon>Annelida</taxon>
        <taxon>Polychaeta</taxon>
        <taxon>Sedentaria</taxon>
        <taxon>Canalipalpata</taxon>
        <taxon>Sabellida</taxon>
        <taxon>Oweniida</taxon>
        <taxon>Oweniidae</taxon>
        <taxon>Owenia</taxon>
    </lineage>
</organism>
<feature type="compositionally biased region" description="Low complexity" evidence="1">
    <location>
        <begin position="260"/>
        <end position="274"/>
    </location>
</feature>
<evidence type="ECO:0000313" key="4">
    <source>
        <dbReference type="EMBL" id="CAH1791293.1"/>
    </source>
</evidence>
<dbReference type="SUPFAM" id="SSF48452">
    <property type="entry name" value="TPR-like"/>
    <property type="match status" value="1"/>
</dbReference>
<dbReference type="InterPro" id="IPR054132">
    <property type="entry name" value="Consortin_N"/>
</dbReference>
<accession>A0A8S4PDD2</accession>
<feature type="region of interest" description="Disordered" evidence="1">
    <location>
        <begin position="235"/>
        <end position="277"/>
    </location>
</feature>
<reference evidence="4" key="1">
    <citation type="submission" date="2022-03" db="EMBL/GenBank/DDBJ databases">
        <authorList>
            <person name="Martin C."/>
        </authorList>
    </citation>
    <scope>NUCLEOTIDE SEQUENCE</scope>
</reference>
<feature type="compositionally biased region" description="Basic and acidic residues" evidence="1">
    <location>
        <begin position="134"/>
        <end position="143"/>
    </location>
</feature>
<evidence type="ECO:0000256" key="1">
    <source>
        <dbReference type="SAM" id="MobiDB-lite"/>
    </source>
</evidence>
<protein>
    <recommendedName>
        <fullName evidence="3">Consortin N-terminal domain-containing protein</fullName>
    </recommendedName>
</protein>
<dbReference type="GO" id="GO:0005886">
    <property type="term" value="C:plasma membrane"/>
    <property type="evidence" value="ECO:0007669"/>
    <property type="project" value="TreeGrafter"/>
</dbReference>
<evidence type="ECO:0000259" key="3">
    <source>
        <dbReference type="Pfam" id="PF22883"/>
    </source>
</evidence>
<dbReference type="PANTHER" id="PTHR28581:SF2">
    <property type="entry name" value="NUTRITIONALLY-REGULATED ADIPOSE AND CARDIAC ENRICHED PROTEIN HOMOLOG ISOFORM X1"/>
    <property type="match status" value="1"/>
</dbReference>
<dbReference type="PANTHER" id="PTHR28581">
    <property type="entry name" value="CONSORTIN"/>
    <property type="match status" value="1"/>
</dbReference>
<dbReference type="OrthoDB" id="9946233at2759"/>
<feature type="region of interest" description="Disordered" evidence="1">
    <location>
        <begin position="133"/>
        <end position="155"/>
    </location>
</feature>
<dbReference type="InterPro" id="IPR011990">
    <property type="entry name" value="TPR-like_helical_dom_sf"/>
</dbReference>
<name>A0A8S4PDD2_OWEFU</name>
<dbReference type="Proteomes" id="UP000749559">
    <property type="component" value="Unassembled WGS sequence"/>
</dbReference>
<comment type="caution">
    <text evidence="4">The sequence shown here is derived from an EMBL/GenBank/DDBJ whole genome shotgun (WGS) entry which is preliminary data.</text>
</comment>
<keyword evidence="2" id="KW-1133">Transmembrane helix</keyword>
<keyword evidence="5" id="KW-1185">Reference proteome</keyword>
<dbReference type="GO" id="GO:0071253">
    <property type="term" value="F:connexin binding"/>
    <property type="evidence" value="ECO:0007669"/>
    <property type="project" value="InterPro"/>
</dbReference>
<dbReference type="GO" id="GO:0005802">
    <property type="term" value="C:trans-Golgi network"/>
    <property type="evidence" value="ECO:0007669"/>
    <property type="project" value="InterPro"/>
</dbReference>
<keyword evidence="2" id="KW-0472">Membrane</keyword>
<dbReference type="Pfam" id="PF13374">
    <property type="entry name" value="TPR_10"/>
    <property type="match status" value="1"/>
</dbReference>
<feature type="region of interest" description="Disordered" evidence="1">
    <location>
        <begin position="1"/>
        <end position="36"/>
    </location>
</feature>
<dbReference type="EMBL" id="CAIIXF020000008">
    <property type="protein sequence ID" value="CAH1791293.1"/>
    <property type="molecule type" value="Genomic_DNA"/>
</dbReference>
<dbReference type="GO" id="GO:0030133">
    <property type="term" value="C:transport vesicle"/>
    <property type="evidence" value="ECO:0007669"/>
    <property type="project" value="TreeGrafter"/>
</dbReference>
<feature type="transmembrane region" description="Helical" evidence="2">
    <location>
        <begin position="291"/>
        <end position="311"/>
    </location>
</feature>
<dbReference type="AlphaFoldDB" id="A0A8S4PDD2"/>
<proteinExistence type="predicted"/>
<keyword evidence="2" id="KW-0812">Transmembrane</keyword>
<dbReference type="InterPro" id="IPR042318">
    <property type="entry name" value="Consortin"/>
</dbReference>
<dbReference type="GO" id="GO:0042998">
    <property type="term" value="P:positive regulation of Golgi to plasma membrane protein transport"/>
    <property type="evidence" value="ECO:0007669"/>
    <property type="project" value="TreeGrafter"/>
</dbReference>
<dbReference type="Pfam" id="PF22883">
    <property type="entry name" value="Consortin_N"/>
    <property type="match status" value="1"/>
</dbReference>
<sequence length="348" mass="40200">MNWSQDLENTKKSLEEDNPVEDLAKKDDDDEEEEESLGFSMKDVYYMETSGRVSLYERGCEYLVKKKRKLALRCFLGCLTGLKENSGFPYLPQCLHKVADIYFEQEEYQKAIQFIQAEKMYYESALIDTSELQQKLEERRQQKQNDSPNDDDPHANKIEVLRADEYENLARVCMEKQQAQLALEYQGKATKLRQQVYGDDHPKTNKSLDFFTVLYGEVGKRQYTDSMKKFTDMPVPPGAETLGAGSPGLRNRKTGEGADSTTETTQATSTQSVQYEEPEVREQEEWISQSLLLILLLVCSLVLGAMLAFVYCQLTPMSTTCATIKNETNYYFLRLKYYYYYYTKKSSG</sequence>
<feature type="domain" description="Consortin N-terminal" evidence="3">
    <location>
        <begin position="88"/>
        <end position="138"/>
    </location>
</feature>
<evidence type="ECO:0000313" key="5">
    <source>
        <dbReference type="Proteomes" id="UP000749559"/>
    </source>
</evidence>
<dbReference type="Gene3D" id="1.25.40.10">
    <property type="entry name" value="Tetratricopeptide repeat domain"/>
    <property type="match status" value="1"/>
</dbReference>
<gene>
    <name evidence="4" type="ORF">OFUS_LOCUS16389</name>
</gene>
<evidence type="ECO:0000256" key="2">
    <source>
        <dbReference type="SAM" id="Phobius"/>
    </source>
</evidence>